<name>A0A0J8Y4R8_9ENTR</name>
<dbReference type="Pfam" id="PF13439">
    <property type="entry name" value="Glyco_transf_4"/>
    <property type="match status" value="1"/>
</dbReference>
<evidence type="ECO:0000259" key="2">
    <source>
        <dbReference type="Pfam" id="PF13439"/>
    </source>
</evidence>
<evidence type="ECO:0000259" key="1">
    <source>
        <dbReference type="Pfam" id="PF00534"/>
    </source>
</evidence>
<dbReference type="EMBL" id="LFEJ01000027">
    <property type="protein sequence ID" value="KMV32469.1"/>
    <property type="molecule type" value="Genomic_DNA"/>
</dbReference>
<accession>A0A0J8Y4R8</accession>
<dbReference type="InterPro" id="IPR028098">
    <property type="entry name" value="Glyco_trans_4-like_N"/>
</dbReference>
<sequence>MKLAIVRQTYNPNGGAERFVSRALNVLSQSGELDVTLIARQWEDAAGWQTLTVNPPFRNRQSREEGFAREAAKRFSQFDIVQSHERIPGATLFRAGDGVHAAWLEQYSRILSPLRRWAQAFSAYHRYILQAEREMFTHPQLRKVICNSRLVRDDIARRFGLGAEKLTVIYNGVDTAAFHPDVQRFSQRETWGIPAQAPVLAYVGSGFTRKGVAVALKAIAAHPSVWLVVAGRDKHAKRFEALAAKLGVAERVKFLGPVADVKQVYGSADALILPTLYDPFPNVCVEALACGLPLLTSTQCGAAEWIEEGKNGWVRDALDVDGYREAISLWLAGRARGENYRQAARHTAEPFTLDRMAQELNALYRELLG</sequence>
<dbReference type="PANTHER" id="PTHR12526:SF623">
    <property type="entry name" value="WABG"/>
    <property type="match status" value="1"/>
</dbReference>
<proteinExistence type="predicted"/>
<protein>
    <submittedName>
        <fullName evidence="3">Glycosyl transferase family 1</fullName>
    </submittedName>
</protein>
<dbReference type="AlphaFoldDB" id="A0A0J8Y4R8"/>
<dbReference type="OrthoDB" id="9802524at2"/>
<keyword evidence="3" id="KW-0808">Transferase</keyword>
<evidence type="ECO:0000313" key="3">
    <source>
        <dbReference type="EMBL" id="KMV32469.1"/>
    </source>
</evidence>
<comment type="caution">
    <text evidence="3">The sequence shown here is derived from an EMBL/GenBank/DDBJ whole genome shotgun (WGS) entry which is preliminary data.</text>
</comment>
<dbReference type="InterPro" id="IPR001296">
    <property type="entry name" value="Glyco_trans_1"/>
</dbReference>
<gene>
    <name evidence="3" type="ORF">ACH50_20805</name>
</gene>
<dbReference type="PANTHER" id="PTHR12526">
    <property type="entry name" value="GLYCOSYLTRANSFERASE"/>
    <property type="match status" value="1"/>
</dbReference>
<reference evidence="3 4" key="1">
    <citation type="submission" date="2015-06" db="EMBL/GenBank/DDBJ databases">
        <title>Genome sequencing of Cronobacter sp. strain DJ34 isolated from petroleum contaminated sludge of Duliajan Oil Fields, Assam, India.</title>
        <authorList>
            <person name="Pal S."/>
            <person name="Banerjee T.D."/>
            <person name="Roy A."/>
            <person name="Sar P."/>
            <person name="Kazy S.K."/>
        </authorList>
    </citation>
    <scope>NUCLEOTIDE SEQUENCE [LARGE SCALE GENOMIC DNA]</scope>
    <source>
        <strain evidence="3 4">DJ34</strain>
    </source>
</reference>
<dbReference type="PATRIC" id="fig|1656095.3.peg.3834"/>
<dbReference type="SUPFAM" id="SSF53756">
    <property type="entry name" value="UDP-Glycosyltransferase/glycogen phosphorylase"/>
    <property type="match status" value="1"/>
</dbReference>
<keyword evidence="4" id="KW-1185">Reference proteome</keyword>
<organism evidence="3 4">
    <name type="scientific">Franconibacter pulveris</name>
    <dbReference type="NCBI Taxonomy" id="435910"/>
    <lineage>
        <taxon>Bacteria</taxon>
        <taxon>Pseudomonadati</taxon>
        <taxon>Pseudomonadota</taxon>
        <taxon>Gammaproteobacteria</taxon>
        <taxon>Enterobacterales</taxon>
        <taxon>Enterobacteriaceae</taxon>
        <taxon>Franconibacter</taxon>
    </lineage>
</organism>
<dbReference type="CDD" id="cd03801">
    <property type="entry name" value="GT4_PimA-like"/>
    <property type="match status" value="1"/>
</dbReference>
<dbReference type="GO" id="GO:0016757">
    <property type="term" value="F:glycosyltransferase activity"/>
    <property type="evidence" value="ECO:0007669"/>
    <property type="project" value="InterPro"/>
</dbReference>
<dbReference type="Proteomes" id="UP000037315">
    <property type="component" value="Unassembled WGS sequence"/>
</dbReference>
<dbReference type="Gene3D" id="3.40.50.2000">
    <property type="entry name" value="Glycogen Phosphorylase B"/>
    <property type="match status" value="2"/>
</dbReference>
<feature type="domain" description="Glycosyl transferase family 1" evidence="1">
    <location>
        <begin position="186"/>
        <end position="346"/>
    </location>
</feature>
<feature type="domain" description="Glycosyltransferase subfamily 4-like N-terminal" evidence="2">
    <location>
        <begin position="14"/>
        <end position="176"/>
    </location>
</feature>
<dbReference type="RefSeq" id="WP_024557880.1">
    <property type="nucleotide sequence ID" value="NZ_LFEJ01000027.1"/>
</dbReference>
<dbReference type="Pfam" id="PF00534">
    <property type="entry name" value="Glycos_transf_1"/>
    <property type="match status" value="1"/>
</dbReference>
<dbReference type="STRING" id="1121863.GCA_000621185_03777"/>
<evidence type="ECO:0000313" key="4">
    <source>
        <dbReference type="Proteomes" id="UP000037315"/>
    </source>
</evidence>
<dbReference type="GO" id="GO:1901135">
    <property type="term" value="P:carbohydrate derivative metabolic process"/>
    <property type="evidence" value="ECO:0007669"/>
    <property type="project" value="UniProtKB-ARBA"/>
</dbReference>